<reference evidence="3" key="1">
    <citation type="submission" date="2019-01" db="EMBL/GenBank/DDBJ databases">
        <title>Draft genome sequences of three monokaryotic isolates of the white-rot basidiomycete fungus Dichomitus squalens.</title>
        <authorList>
            <consortium name="DOE Joint Genome Institute"/>
            <person name="Lopez S.C."/>
            <person name="Andreopoulos B."/>
            <person name="Pangilinan J."/>
            <person name="Lipzen A."/>
            <person name="Riley R."/>
            <person name="Ahrendt S."/>
            <person name="Ng V."/>
            <person name="Barry K."/>
            <person name="Daum C."/>
            <person name="Grigoriev I.V."/>
            <person name="Hilden K.S."/>
            <person name="Makela M.R."/>
            <person name="de Vries R.P."/>
        </authorList>
    </citation>
    <scope>NUCLEOTIDE SEQUENCE [LARGE SCALE GENOMIC DNA]</scope>
    <source>
        <strain evidence="3">OM18370.1</strain>
    </source>
</reference>
<keyword evidence="2" id="KW-0472">Membrane</keyword>
<feature type="region of interest" description="Disordered" evidence="1">
    <location>
        <begin position="330"/>
        <end position="351"/>
    </location>
</feature>
<feature type="compositionally biased region" description="Low complexity" evidence="1">
    <location>
        <begin position="43"/>
        <end position="69"/>
    </location>
</feature>
<evidence type="ECO:0000256" key="2">
    <source>
        <dbReference type="SAM" id="Phobius"/>
    </source>
</evidence>
<feature type="compositionally biased region" description="Polar residues" evidence="1">
    <location>
        <begin position="79"/>
        <end position="92"/>
    </location>
</feature>
<feature type="compositionally biased region" description="Polar residues" evidence="1">
    <location>
        <begin position="32"/>
        <end position="42"/>
    </location>
</feature>
<proteinExistence type="predicted"/>
<name>A0A4Q9MNX2_9APHY</name>
<feature type="compositionally biased region" description="Low complexity" evidence="1">
    <location>
        <begin position="443"/>
        <end position="458"/>
    </location>
</feature>
<organism evidence="3">
    <name type="scientific">Dichomitus squalens</name>
    <dbReference type="NCBI Taxonomy" id="114155"/>
    <lineage>
        <taxon>Eukaryota</taxon>
        <taxon>Fungi</taxon>
        <taxon>Dikarya</taxon>
        <taxon>Basidiomycota</taxon>
        <taxon>Agaricomycotina</taxon>
        <taxon>Agaricomycetes</taxon>
        <taxon>Polyporales</taxon>
        <taxon>Polyporaceae</taxon>
        <taxon>Dichomitus</taxon>
    </lineage>
</organism>
<feature type="transmembrane region" description="Helical" evidence="2">
    <location>
        <begin position="253"/>
        <end position="277"/>
    </location>
</feature>
<accession>A0A4Q9MNX2</accession>
<feature type="region of interest" description="Disordered" evidence="1">
    <location>
        <begin position="207"/>
        <end position="239"/>
    </location>
</feature>
<dbReference type="OrthoDB" id="3266934at2759"/>
<feature type="compositionally biased region" description="Polar residues" evidence="1">
    <location>
        <begin position="530"/>
        <end position="545"/>
    </location>
</feature>
<sequence>MAESPFQRRPFNNSGPRIPPPPPTGTIGPPTLSLSVSALPTISSQADTSSQTPSSPPSSSSLSTTPSSSMPGVSAPGSVLSTPTGSGAASSPTATTNFAWSLSFPQTFALCSSPTITWSYSGPQELLEFLVTPNVSPHTDSGDTVQGGPANIIIASAIDATSQTWNWSPVNISTGQYTLEALGSGVQAISSVFTIIAGEDTSCLTASSSASTSGAGSTSDTSSATGSSPSPTSSSTALPVHAAASGKSKAGAIAGGVVGGVVIVAAALAAYIFFGLCRRSPTRSRRRAMDGSAPLGKWGGLSSRDSGMDVSAPAVGGKGAVVAALPHKHTRATSESTSANLSPISSTAHGHLSSATTLAGVEEEKAMGYGKGYEYIESVPPLAYKGNRRRSSASTSYQGQLTPIESIPEPNPSAGSQGRARSKSASQSHRALALAKLDGGSESTPVSPRSTRPPAVSRRSIDATPVGIPASPPYEMGFLPSPMNRSSSGAGHSGPRRAARKPVPALSSADTLPSPTSTATPTVPTGASVSRGQSLASTATATSYRAPNEAPAHPMYRNDSQSSTNLRAPAAAPSRSRSREDLEAAGLELPSLNHKSSFGDRPVHYLIPDLPPPPRN</sequence>
<keyword evidence="2" id="KW-0812">Transmembrane</keyword>
<feature type="compositionally biased region" description="Polar residues" evidence="1">
    <location>
        <begin position="392"/>
        <end position="403"/>
    </location>
</feature>
<feature type="compositionally biased region" description="Low complexity" evidence="1">
    <location>
        <begin position="507"/>
        <end position="528"/>
    </location>
</feature>
<dbReference type="EMBL" id="ML143413">
    <property type="protein sequence ID" value="TBU29430.1"/>
    <property type="molecule type" value="Genomic_DNA"/>
</dbReference>
<feature type="region of interest" description="Disordered" evidence="1">
    <location>
        <begin position="1"/>
        <end position="92"/>
    </location>
</feature>
<gene>
    <name evidence="3" type="ORF">BD311DRAFT_271544</name>
</gene>
<feature type="compositionally biased region" description="Polar residues" evidence="1">
    <location>
        <begin position="333"/>
        <end position="351"/>
    </location>
</feature>
<keyword evidence="2" id="KW-1133">Transmembrane helix</keyword>
<feature type="region of interest" description="Disordered" evidence="1">
    <location>
        <begin position="386"/>
        <end position="616"/>
    </location>
</feature>
<dbReference type="Proteomes" id="UP000292957">
    <property type="component" value="Unassembled WGS sequence"/>
</dbReference>
<protein>
    <submittedName>
        <fullName evidence="3">Uncharacterized protein</fullName>
    </submittedName>
</protein>
<evidence type="ECO:0000313" key="3">
    <source>
        <dbReference type="EMBL" id="TBU29430.1"/>
    </source>
</evidence>
<dbReference type="AlphaFoldDB" id="A0A4Q9MNX2"/>
<evidence type="ECO:0000256" key="1">
    <source>
        <dbReference type="SAM" id="MobiDB-lite"/>
    </source>
</evidence>